<keyword evidence="2" id="KW-0689">Ribosomal protein</keyword>
<protein>
    <submittedName>
        <fullName evidence="4">AGL284Cp</fullName>
    </submittedName>
</protein>
<accession>Q751J0</accession>
<dbReference type="OMA" id="ANNIRFD"/>
<dbReference type="KEGG" id="ago:AGOS_AGL284C"/>
<dbReference type="OrthoDB" id="2501249at2759"/>
<dbReference type="RefSeq" id="NP_986383.2">
    <property type="nucleotide sequence ID" value="NM_211445.2"/>
</dbReference>
<proteinExistence type="inferred from homology"/>
<gene>
    <name evidence="4" type="ORF">AGOS_AGL284C</name>
</gene>
<comment type="similarity">
    <text evidence="1">Belongs to the bacterial ribosomal protein bS21 family.</text>
</comment>
<dbReference type="eggNOG" id="ENOG502SYGP">
    <property type="taxonomic scope" value="Eukaryota"/>
</dbReference>
<evidence type="ECO:0000313" key="5">
    <source>
        <dbReference type="Proteomes" id="UP000000591"/>
    </source>
</evidence>
<dbReference type="Proteomes" id="UP000000591">
    <property type="component" value="Chromosome VII"/>
</dbReference>
<dbReference type="InterPro" id="IPR001911">
    <property type="entry name" value="Ribosomal_bS21"/>
</dbReference>
<dbReference type="InParanoid" id="Q751J0"/>
<dbReference type="InterPro" id="IPR052837">
    <property type="entry name" value="Mitoribosomal_bS21"/>
</dbReference>
<dbReference type="PANTHER" id="PTHR41237">
    <property type="entry name" value="37S RIBOSOMAL PROTEIN MRP21, MITOCHONDRIAL"/>
    <property type="match status" value="1"/>
</dbReference>
<dbReference type="STRING" id="284811.Q751J0"/>
<dbReference type="HOGENOM" id="CLU_110335_0_0_1"/>
<dbReference type="GO" id="GO:0005763">
    <property type="term" value="C:mitochondrial small ribosomal subunit"/>
    <property type="evidence" value="ECO:0000318"/>
    <property type="project" value="GO_Central"/>
</dbReference>
<evidence type="ECO:0000256" key="3">
    <source>
        <dbReference type="ARBA" id="ARBA00023274"/>
    </source>
</evidence>
<dbReference type="GO" id="GO:0070124">
    <property type="term" value="P:mitochondrial translational initiation"/>
    <property type="evidence" value="ECO:0000318"/>
    <property type="project" value="GO_Central"/>
</dbReference>
<keyword evidence="5" id="KW-1185">Reference proteome</keyword>
<dbReference type="AlphaFoldDB" id="Q751J0"/>
<dbReference type="Pfam" id="PF01165">
    <property type="entry name" value="Ribosomal_S21"/>
    <property type="match status" value="1"/>
</dbReference>
<dbReference type="GO" id="GO:0003735">
    <property type="term" value="F:structural constituent of ribosome"/>
    <property type="evidence" value="ECO:0000318"/>
    <property type="project" value="GO_Central"/>
</dbReference>
<evidence type="ECO:0000256" key="1">
    <source>
        <dbReference type="ARBA" id="ARBA00006640"/>
    </source>
</evidence>
<organism evidence="4 5">
    <name type="scientific">Eremothecium gossypii (strain ATCC 10895 / CBS 109.51 / FGSC 9923 / NRRL Y-1056)</name>
    <name type="common">Yeast</name>
    <name type="synonym">Ashbya gossypii</name>
    <dbReference type="NCBI Taxonomy" id="284811"/>
    <lineage>
        <taxon>Eukaryota</taxon>
        <taxon>Fungi</taxon>
        <taxon>Dikarya</taxon>
        <taxon>Ascomycota</taxon>
        <taxon>Saccharomycotina</taxon>
        <taxon>Saccharomycetes</taxon>
        <taxon>Saccharomycetales</taxon>
        <taxon>Saccharomycetaceae</taxon>
        <taxon>Eremothecium</taxon>
    </lineage>
</organism>
<evidence type="ECO:0000256" key="2">
    <source>
        <dbReference type="ARBA" id="ARBA00022980"/>
    </source>
</evidence>
<keyword evidence="3" id="KW-0687">Ribonucleoprotein</keyword>
<reference evidence="5" key="2">
    <citation type="journal article" date="2013" name="G3 (Bethesda)">
        <title>Genomes of Ashbya fungi isolated from insects reveal four mating-type loci, numerous translocations, lack of transposons, and distinct gene duplications.</title>
        <authorList>
            <person name="Dietrich F.S."/>
            <person name="Voegeli S."/>
            <person name="Kuo S."/>
            <person name="Philippsen P."/>
        </authorList>
    </citation>
    <scope>GENOME REANNOTATION</scope>
    <source>
        <strain evidence="5">ATCC 10895 / CBS 109.51 / FGSC 9923 / NRRL Y-1056</strain>
    </source>
</reference>
<name>Q751J0_EREGS</name>
<dbReference type="EMBL" id="AE016820">
    <property type="protein sequence ID" value="AAS54207.2"/>
    <property type="molecule type" value="Genomic_DNA"/>
</dbReference>
<evidence type="ECO:0000313" key="4">
    <source>
        <dbReference type="EMBL" id="AAS54207.2"/>
    </source>
</evidence>
<sequence length="144" mass="16229">MLRLLAPRPLTARPFSSALRALQQPAFDPTLLDAASAVGARAGDPALHAASMLSPREDAFRSRLTGVRAGRTVSVFNGNTSQALQRQNMLLRSARIAQDRREQRFYLKPGKVKEQQRSRKHRREFMRAFKGLIEVVKDAKRKGY</sequence>
<reference evidence="4 5" key="1">
    <citation type="journal article" date="2004" name="Science">
        <title>The Ashbya gossypii genome as a tool for mapping the ancient Saccharomyces cerevisiae genome.</title>
        <authorList>
            <person name="Dietrich F.S."/>
            <person name="Voegeli S."/>
            <person name="Brachat S."/>
            <person name="Lerch A."/>
            <person name="Gates K."/>
            <person name="Steiner S."/>
            <person name="Mohr C."/>
            <person name="Pohlmann R."/>
            <person name="Luedi P."/>
            <person name="Choi S."/>
            <person name="Wing R.A."/>
            <person name="Flavier A."/>
            <person name="Gaffney T.D."/>
            <person name="Philippsen P."/>
        </authorList>
    </citation>
    <scope>NUCLEOTIDE SEQUENCE [LARGE SCALE GENOMIC DNA]</scope>
    <source>
        <strain evidence="5">ATCC 10895 / CBS 109.51 / FGSC 9923 / NRRL Y-1056</strain>
    </source>
</reference>
<dbReference type="GeneID" id="4622676"/>
<dbReference type="PANTHER" id="PTHR41237:SF1">
    <property type="entry name" value="SMALL RIBOSOMAL SUBUNIT PROTEIN BS21M"/>
    <property type="match status" value="1"/>
</dbReference>